<dbReference type="Pfam" id="PF00319">
    <property type="entry name" value="SRF-TF"/>
    <property type="match status" value="1"/>
</dbReference>
<reference evidence="10 11" key="1">
    <citation type="journal article" date="2008" name="Science">
        <title>The Physcomitrella genome reveals evolutionary insights into the conquest of land by plants.</title>
        <authorList>
            <person name="Rensing S."/>
            <person name="Lang D."/>
            <person name="Zimmer A."/>
            <person name="Terry A."/>
            <person name="Salamov A."/>
            <person name="Shapiro H."/>
            <person name="Nishiyama T."/>
            <person name="Perroud P.-F."/>
            <person name="Lindquist E."/>
            <person name="Kamisugi Y."/>
            <person name="Tanahashi T."/>
            <person name="Sakakibara K."/>
            <person name="Fujita T."/>
            <person name="Oishi K."/>
            <person name="Shin-I T."/>
            <person name="Kuroki Y."/>
            <person name="Toyoda A."/>
            <person name="Suzuki Y."/>
            <person name="Hashimoto A."/>
            <person name="Yamaguchi K."/>
            <person name="Sugano A."/>
            <person name="Kohara Y."/>
            <person name="Fujiyama A."/>
            <person name="Anterola A."/>
            <person name="Aoki S."/>
            <person name="Ashton N."/>
            <person name="Barbazuk W.B."/>
            <person name="Barker E."/>
            <person name="Bennetzen J."/>
            <person name="Bezanilla M."/>
            <person name="Blankenship R."/>
            <person name="Cho S.H."/>
            <person name="Dutcher S."/>
            <person name="Estelle M."/>
            <person name="Fawcett J.A."/>
            <person name="Gundlach H."/>
            <person name="Hanada K."/>
            <person name="Heyl A."/>
            <person name="Hicks K.A."/>
            <person name="Hugh J."/>
            <person name="Lohr M."/>
            <person name="Mayer K."/>
            <person name="Melkozernov A."/>
            <person name="Murata T."/>
            <person name="Nelson D."/>
            <person name="Pils B."/>
            <person name="Prigge M."/>
            <person name="Reiss B."/>
            <person name="Renner T."/>
            <person name="Rombauts S."/>
            <person name="Rushton P."/>
            <person name="Sanderfoot A."/>
            <person name="Schween G."/>
            <person name="Shiu S.-H."/>
            <person name="Stueber K."/>
            <person name="Theodoulou F.L."/>
            <person name="Tu H."/>
            <person name="Van de Peer Y."/>
            <person name="Verrier P.J."/>
            <person name="Waters E."/>
            <person name="Wood A."/>
            <person name="Yang L."/>
            <person name="Cove D."/>
            <person name="Cuming A."/>
            <person name="Hasebe M."/>
            <person name="Lucas S."/>
            <person name="Mishler D.B."/>
            <person name="Reski R."/>
            <person name="Grigoriev I."/>
            <person name="Quatrano R.S."/>
            <person name="Boore J.L."/>
        </authorList>
    </citation>
    <scope>NUCLEOTIDE SEQUENCE [LARGE SCALE GENOMIC DNA]</scope>
    <source>
        <strain evidence="10 11">cv. Gransden 2004</strain>
    </source>
</reference>
<evidence type="ECO:0000256" key="7">
    <source>
        <dbReference type="SAM" id="MobiDB-lite"/>
    </source>
</evidence>
<evidence type="ECO:0008006" key="12">
    <source>
        <dbReference type="Google" id="ProtNLM"/>
    </source>
</evidence>
<keyword evidence="5" id="KW-0539">Nucleus</keyword>
<keyword evidence="2" id="KW-0805">Transcription regulation</keyword>
<comment type="subcellular location">
    <subcellularLocation>
        <location evidence="1">Nucleus</location>
    </subcellularLocation>
</comment>
<dbReference type="Gene3D" id="3.40.1810.10">
    <property type="entry name" value="Transcription factor, MADS-box"/>
    <property type="match status" value="1"/>
</dbReference>
<organism evidence="10 11">
    <name type="scientific">Physcomitrium patens</name>
    <name type="common">Spreading-leaved earth moss</name>
    <name type="synonym">Physcomitrella patens</name>
    <dbReference type="NCBI Taxonomy" id="3218"/>
    <lineage>
        <taxon>Eukaryota</taxon>
        <taxon>Viridiplantae</taxon>
        <taxon>Streptophyta</taxon>
        <taxon>Embryophyta</taxon>
        <taxon>Bryophyta</taxon>
        <taxon>Bryophytina</taxon>
        <taxon>Bryopsida</taxon>
        <taxon>Funariidae</taxon>
        <taxon>Funariales</taxon>
        <taxon>Funariaceae</taxon>
        <taxon>Physcomitrium</taxon>
    </lineage>
</organism>
<evidence type="ECO:0000256" key="2">
    <source>
        <dbReference type="ARBA" id="ARBA00023015"/>
    </source>
</evidence>
<gene>
    <name evidence="10" type="primary">LOC112280533</name>
</gene>
<dbReference type="InterPro" id="IPR002100">
    <property type="entry name" value="TF_MADSbox"/>
</dbReference>
<feature type="compositionally biased region" description="Polar residues" evidence="7">
    <location>
        <begin position="297"/>
        <end position="306"/>
    </location>
</feature>
<dbReference type="SUPFAM" id="SSF55455">
    <property type="entry name" value="SRF-like"/>
    <property type="match status" value="1"/>
</dbReference>
<evidence type="ECO:0000256" key="1">
    <source>
        <dbReference type="ARBA" id="ARBA00004123"/>
    </source>
</evidence>
<evidence type="ECO:0000313" key="11">
    <source>
        <dbReference type="Proteomes" id="UP000006727"/>
    </source>
</evidence>
<dbReference type="Proteomes" id="UP000006727">
    <property type="component" value="Chromosome 3"/>
</dbReference>
<dbReference type="Gramene" id="Pp3c3_31980V3.8">
    <property type="protein sequence ID" value="Pp3c3_31980V3.8"/>
    <property type="gene ID" value="Pp3c3_31980"/>
</dbReference>
<dbReference type="GO" id="GO:0006357">
    <property type="term" value="P:regulation of transcription by RNA polymerase II"/>
    <property type="evidence" value="ECO:0000318"/>
    <property type="project" value="GO_Central"/>
</dbReference>
<dbReference type="InterPro" id="IPR033896">
    <property type="entry name" value="MEF2-like_N"/>
</dbReference>
<dbReference type="GO" id="GO:0000978">
    <property type="term" value="F:RNA polymerase II cis-regulatory region sequence-specific DNA binding"/>
    <property type="evidence" value="ECO:0000318"/>
    <property type="project" value="GO_Central"/>
</dbReference>
<dbReference type="CDD" id="cd00265">
    <property type="entry name" value="MADS_MEF2_like"/>
    <property type="match status" value="1"/>
</dbReference>
<evidence type="ECO:0000259" key="9">
    <source>
        <dbReference type="PROSITE" id="PS51297"/>
    </source>
</evidence>
<dbReference type="SMART" id="SM00432">
    <property type="entry name" value="MADS"/>
    <property type="match status" value="1"/>
</dbReference>
<dbReference type="FunFam" id="3.40.1810.10:FF:000003">
    <property type="entry name" value="MADS-box transcription factor MADS-MC"/>
    <property type="match status" value="1"/>
</dbReference>
<reference evidence="10" key="3">
    <citation type="submission" date="2020-12" db="UniProtKB">
        <authorList>
            <consortium name="EnsemblPlants"/>
        </authorList>
    </citation>
    <scope>IDENTIFICATION</scope>
</reference>
<evidence type="ECO:0000256" key="4">
    <source>
        <dbReference type="ARBA" id="ARBA00023163"/>
    </source>
</evidence>
<keyword evidence="11" id="KW-1185">Reference proteome</keyword>
<dbReference type="GO" id="GO:0005634">
    <property type="term" value="C:nucleus"/>
    <property type="evidence" value="ECO:0007669"/>
    <property type="project" value="UniProtKB-SubCell"/>
</dbReference>
<accession>A0A7I4DIP8</accession>
<evidence type="ECO:0000256" key="5">
    <source>
        <dbReference type="ARBA" id="ARBA00023242"/>
    </source>
</evidence>
<evidence type="ECO:0000313" key="10">
    <source>
        <dbReference type="EnsemblPlants" id="Pp3c3_31980V3.8"/>
    </source>
</evidence>
<dbReference type="Pfam" id="PF01486">
    <property type="entry name" value="K-box"/>
    <property type="match status" value="1"/>
</dbReference>
<feature type="domain" description="K-box" evidence="9">
    <location>
        <begin position="147"/>
        <end position="237"/>
    </location>
</feature>
<dbReference type="EMBL" id="ABEU02000003">
    <property type="status" value="NOT_ANNOTATED_CDS"/>
    <property type="molecule type" value="Genomic_DNA"/>
</dbReference>
<evidence type="ECO:0000256" key="3">
    <source>
        <dbReference type="ARBA" id="ARBA00023125"/>
    </source>
</evidence>
<dbReference type="PANTHER" id="PTHR48019">
    <property type="entry name" value="SERUM RESPONSE FACTOR HOMOLOG"/>
    <property type="match status" value="1"/>
</dbReference>
<keyword evidence="6" id="KW-0175">Coiled coil</keyword>
<dbReference type="AlphaFoldDB" id="A0A7I4DIP8"/>
<dbReference type="InterPro" id="IPR002487">
    <property type="entry name" value="TF_Kbox"/>
</dbReference>
<dbReference type="EnsemblPlants" id="Pp3c3_31980V3.8">
    <property type="protein sequence ID" value="Pp3c3_31980V3.8"/>
    <property type="gene ID" value="Pp3c3_31980"/>
</dbReference>
<dbReference type="PRINTS" id="PR00404">
    <property type="entry name" value="MADSDOMAIN"/>
</dbReference>
<feature type="region of interest" description="Disordered" evidence="7">
    <location>
        <begin position="297"/>
        <end position="320"/>
    </location>
</feature>
<keyword evidence="4" id="KW-0804">Transcription</keyword>
<proteinExistence type="predicted"/>
<name>A0A7I4DIP8_PHYPA</name>
<dbReference type="FunCoup" id="A0A7I4DIP8">
    <property type="interactions" value="18"/>
</dbReference>
<dbReference type="InterPro" id="IPR036879">
    <property type="entry name" value="TF_MADSbox_sf"/>
</dbReference>
<feature type="coiled-coil region" evidence="6">
    <location>
        <begin position="210"/>
        <end position="244"/>
    </location>
</feature>
<feature type="domain" description="MADS-box" evidence="8">
    <location>
        <begin position="65"/>
        <end position="125"/>
    </location>
</feature>
<dbReference type="GO" id="GO:0000981">
    <property type="term" value="F:DNA-binding transcription factor activity, RNA polymerase II-specific"/>
    <property type="evidence" value="ECO:0000318"/>
    <property type="project" value="GO_Central"/>
</dbReference>
<dbReference type="InParanoid" id="A0A7I4DIP8"/>
<dbReference type="PROSITE" id="PS50066">
    <property type="entry name" value="MADS_BOX_2"/>
    <property type="match status" value="1"/>
</dbReference>
<keyword evidence="3" id="KW-0238">DNA-binding</keyword>
<sequence>MTASGQSCKQWQFGAVPSTATQESSSEIILHGDCEVPTYLSLGVACGTGGDSTYSTESRSKGRVMGRGKIEIKKIENTTSRQVTFSKRRGGLLKKAHELAVLCDAEVALVIFSSTGKLFEYASSGSIRDIIDRYKKGSDGMQNGARNDFMGCEVVKLREQLEQLKASHRHMLGEDLSLLKVPDLLQLEQQLDLGASRVRARKNQLILEEVESLRRKEHELLIANEDLRQKLADAQGIADAVTARANVSESPRPLTSALTRDIVMSSQQQEVTVHPHPNLRDAQRSQTSLQLGMFSSESYLPSSSRGPSEHPIPVGPEGCAGESAMRWEHPHFHSQNRLHANISPSADHCPLRDSLHAVIHLRLPEGPALKHHFGSRLMILDRNRLGLL</sequence>
<protein>
    <recommendedName>
        <fullName evidence="12">MADS-domain transcription factor</fullName>
    </recommendedName>
</protein>
<evidence type="ECO:0000259" key="8">
    <source>
        <dbReference type="PROSITE" id="PS50066"/>
    </source>
</evidence>
<dbReference type="GO" id="GO:0046983">
    <property type="term" value="F:protein dimerization activity"/>
    <property type="evidence" value="ECO:0007669"/>
    <property type="project" value="InterPro"/>
</dbReference>
<evidence type="ECO:0000256" key="6">
    <source>
        <dbReference type="SAM" id="Coils"/>
    </source>
</evidence>
<dbReference type="PROSITE" id="PS51297">
    <property type="entry name" value="K_BOX"/>
    <property type="match status" value="1"/>
</dbReference>
<dbReference type="PROSITE" id="PS00350">
    <property type="entry name" value="MADS_BOX_1"/>
    <property type="match status" value="1"/>
</dbReference>
<dbReference type="GO" id="GO:0045944">
    <property type="term" value="P:positive regulation of transcription by RNA polymerase II"/>
    <property type="evidence" value="ECO:0007669"/>
    <property type="project" value="InterPro"/>
</dbReference>
<dbReference type="InterPro" id="IPR050142">
    <property type="entry name" value="MADS-box/MEF2_TF"/>
</dbReference>
<reference evidence="10 11" key="2">
    <citation type="journal article" date="2018" name="Plant J.">
        <title>The Physcomitrella patens chromosome-scale assembly reveals moss genome structure and evolution.</title>
        <authorList>
            <person name="Lang D."/>
            <person name="Ullrich K.K."/>
            <person name="Murat F."/>
            <person name="Fuchs J."/>
            <person name="Jenkins J."/>
            <person name="Haas F.B."/>
            <person name="Piednoel M."/>
            <person name="Gundlach H."/>
            <person name="Van Bel M."/>
            <person name="Meyberg R."/>
            <person name="Vives C."/>
            <person name="Morata J."/>
            <person name="Symeonidi A."/>
            <person name="Hiss M."/>
            <person name="Muchero W."/>
            <person name="Kamisugi Y."/>
            <person name="Saleh O."/>
            <person name="Blanc G."/>
            <person name="Decker E.L."/>
            <person name="van Gessel N."/>
            <person name="Grimwood J."/>
            <person name="Hayes R.D."/>
            <person name="Graham S.W."/>
            <person name="Gunter L.E."/>
            <person name="McDaniel S.F."/>
            <person name="Hoernstein S.N.W."/>
            <person name="Larsson A."/>
            <person name="Li F.W."/>
            <person name="Perroud P.F."/>
            <person name="Phillips J."/>
            <person name="Ranjan P."/>
            <person name="Rokshar D.S."/>
            <person name="Rothfels C.J."/>
            <person name="Schneider L."/>
            <person name="Shu S."/>
            <person name="Stevenson D.W."/>
            <person name="Thummler F."/>
            <person name="Tillich M."/>
            <person name="Villarreal Aguilar J.C."/>
            <person name="Widiez T."/>
            <person name="Wong G.K."/>
            <person name="Wymore A."/>
            <person name="Zhang Y."/>
            <person name="Zimmer A.D."/>
            <person name="Quatrano R.S."/>
            <person name="Mayer K.F.X."/>
            <person name="Goodstein D."/>
            <person name="Casacuberta J.M."/>
            <person name="Vandepoele K."/>
            <person name="Reski R."/>
            <person name="Cuming A.C."/>
            <person name="Tuskan G.A."/>
            <person name="Maumus F."/>
            <person name="Salse J."/>
            <person name="Schmutz J."/>
            <person name="Rensing S.A."/>
        </authorList>
    </citation>
    <scope>NUCLEOTIDE SEQUENCE [LARGE SCALE GENOMIC DNA]</scope>
    <source>
        <strain evidence="10 11">cv. Gransden 2004</strain>
    </source>
</reference>